<keyword evidence="2" id="KW-1003">Cell membrane</keyword>
<dbReference type="OrthoDB" id="196472at2"/>
<organism evidence="8 9">
    <name type="scientific">Thauera linaloolentis (strain DSM 12138 / JCM 21573 / CCUG 41526 / CIP 105981 / IAM 15112 / NBRC 102519 / 47Lol)</name>
    <dbReference type="NCBI Taxonomy" id="1123367"/>
    <lineage>
        <taxon>Bacteria</taxon>
        <taxon>Pseudomonadati</taxon>
        <taxon>Pseudomonadota</taxon>
        <taxon>Betaproteobacteria</taxon>
        <taxon>Rhodocyclales</taxon>
        <taxon>Zoogloeaceae</taxon>
        <taxon>Thauera</taxon>
    </lineage>
</organism>
<evidence type="ECO:0000256" key="5">
    <source>
        <dbReference type="ARBA" id="ARBA00023136"/>
    </source>
</evidence>
<evidence type="ECO:0000259" key="7">
    <source>
        <dbReference type="Pfam" id="PF01292"/>
    </source>
</evidence>
<evidence type="ECO:0000256" key="2">
    <source>
        <dbReference type="ARBA" id="ARBA00022475"/>
    </source>
</evidence>
<protein>
    <submittedName>
        <fullName evidence="8">Cytochrome B561</fullName>
    </submittedName>
</protein>
<keyword evidence="3 6" id="KW-0812">Transmembrane</keyword>
<dbReference type="InterPro" id="IPR051542">
    <property type="entry name" value="Hydrogenase_cytochrome"/>
</dbReference>
<dbReference type="InterPro" id="IPR016174">
    <property type="entry name" value="Di-haem_cyt_TM"/>
</dbReference>
<dbReference type="PANTHER" id="PTHR30485">
    <property type="entry name" value="NI/FE-HYDROGENASE 1 B-TYPE CYTOCHROME SUBUNIT"/>
    <property type="match status" value="1"/>
</dbReference>
<feature type="transmembrane region" description="Helical" evidence="6">
    <location>
        <begin position="45"/>
        <end position="66"/>
    </location>
</feature>
<dbReference type="AlphaFoldDB" id="N6XZ93"/>
<dbReference type="GO" id="GO:0022904">
    <property type="term" value="P:respiratory electron transport chain"/>
    <property type="evidence" value="ECO:0007669"/>
    <property type="project" value="InterPro"/>
</dbReference>
<dbReference type="eggNOG" id="COG3658">
    <property type="taxonomic scope" value="Bacteria"/>
</dbReference>
<feature type="transmembrane region" description="Helical" evidence="6">
    <location>
        <begin position="104"/>
        <end position="127"/>
    </location>
</feature>
<dbReference type="EMBL" id="AMXE01000042">
    <property type="protein sequence ID" value="ENO87156.1"/>
    <property type="molecule type" value="Genomic_DNA"/>
</dbReference>
<evidence type="ECO:0000256" key="4">
    <source>
        <dbReference type="ARBA" id="ARBA00022989"/>
    </source>
</evidence>
<keyword evidence="9" id="KW-1185">Reference proteome</keyword>
<comment type="subcellular location">
    <subcellularLocation>
        <location evidence="1">Cell membrane</location>
        <topology evidence="1">Multi-pass membrane protein</topology>
    </subcellularLocation>
</comment>
<feature type="transmembrane region" description="Helical" evidence="6">
    <location>
        <begin position="20"/>
        <end position="38"/>
    </location>
</feature>
<dbReference type="RefSeq" id="WP_004338924.1">
    <property type="nucleotide sequence ID" value="NZ_AMXE01000042.1"/>
</dbReference>
<dbReference type="STRING" id="1123367.GCA_000621305_02573"/>
<dbReference type="GO" id="GO:0020037">
    <property type="term" value="F:heme binding"/>
    <property type="evidence" value="ECO:0007669"/>
    <property type="project" value="TreeGrafter"/>
</dbReference>
<feature type="domain" description="Cytochrome b561 bacterial/Ni-hydrogenase" evidence="7">
    <location>
        <begin position="17"/>
        <end position="202"/>
    </location>
</feature>
<keyword evidence="4 6" id="KW-1133">Transmembrane helix</keyword>
<evidence type="ECO:0000313" key="8">
    <source>
        <dbReference type="EMBL" id="ENO87156.1"/>
    </source>
</evidence>
<reference evidence="8 9" key="1">
    <citation type="submission" date="2012-09" db="EMBL/GenBank/DDBJ databases">
        <title>Draft Genome Sequences of 6 Strains from Genus Thauera.</title>
        <authorList>
            <person name="Liu B."/>
            <person name="Shapleigh J.P."/>
            <person name="Frostegard A.H."/>
        </authorList>
    </citation>
    <scope>NUCLEOTIDE SEQUENCE [LARGE SCALE GENOMIC DNA]</scope>
    <source>
        <strain evidence="9">47Lol / DSM 12138</strain>
    </source>
</reference>
<evidence type="ECO:0000256" key="3">
    <source>
        <dbReference type="ARBA" id="ARBA00022692"/>
    </source>
</evidence>
<evidence type="ECO:0000256" key="6">
    <source>
        <dbReference type="SAM" id="Phobius"/>
    </source>
</evidence>
<dbReference type="InterPro" id="IPR011577">
    <property type="entry name" value="Cyt_b561_bac/Ni-Hgenase"/>
</dbReference>
<dbReference type="GO" id="GO:0005886">
    <property type="term" value="C:plasma membrane"/>
    <property type="evidence" value="ECO:0007669"/>
    <property type="project" value="UniProtKB-SubCell"/>
</dbReference>
<name>N6XZ93_THAL4</name>
<dbReference type="Proteomes" id="UP000013232">
    <property type="component" value="Unassembled WGS sequence"/>
</dbReference>
<dbReference type="PANTHER" id="PTHR30485:SF2">
    <property type="entry name" value="BLL0597 PROTEIN"/>
    <property type="match status" value="1"/>
</dbReference>
<evidence type="ECO:0000256" key="1">
    <source>
        <dbReference type="ARBA" id="ARBA00004651"/>
    </source>
</evidence>
<accession>N6XZ93</accession>
<keyword evidence="5 6" id="KW-0472">Membrane</keyword>
<evidence type="ECO:0000313" key="9">
    <source>
        <dbReference type="Proteomes" id="UP000013232"/>
    </source>
</evidence>
<feature type="transmembrane region" description="Helical" evidence="6">
    <location>
        <begin position="239"/>
        <end position="260"/>
    </location>
</feature>
<sequence>MSTQATGTPPARVFVKVWDPIVRIGHWVMVLCFAALYIKSDKFPLHVYAAYVIMGYMLFRVVYGFVGPRAVRFWTFIYSPKTMVKYGVDSVVGHPMHTISHNPLGGAMVFALIFIMLGTCVLGLMLYSAGQEMGPLGDMVPSDWEDEFTTFALFGQEITVGLKDLHIWCGNIAASLVTLHLIGNCWASACHKTNHVLGMITGVKDAEVTDPELKHYTQVPAPRFASNLTGSVGPVFTEIILIAGILICIVWPLIELFAWVNRFIPSY</sequence>
<gene>
    <name evidence="8" type="ORF">C666_11630</name>
</gene>
<dbReference type="GO" id="GO:0009055">
    <property type="term" value="F:electron transfer activity"/>
    <property type="evidence" value="ECO:0007669"/>
    <property type="project" value="InterPro"/>
</dbReference>
<comment type="caution">
    <text evidence="8">The sequence shown here is derived from an EMBL/GenBank/DDBJ whole genome shotgun (WGS) entry which is preliminary data.</text>
</comment>
<dbReference type="SUPFAM" id="SSF81342">
    <property type="entry name" value="Transmembrane di-heme cytochromes"/>
    <property type="match status" value="1"/>
</dbReference>
<dbReference type="Pfam" id="PF01292">
    <property type="entry name" value="Ni_hydr_CYTB"/>
    <property type="match status" value="1"/>
</dbReference>
<dbReference type="Gene3D" id="1.20.950.20">
    <property type="entry name" value="Transmembrane di-heme cytochromes, Chain C"/>
    <property type="match status" value="1"/>
</dbReference>
<proteinExistence type="predicted"/>